<reference evidence="5" key="1">
    <citation type="submission" date="2023-08" db="EMBL/GenBank/DDBJ databases">
        <authorList>
            <person name="Audoor S."/>
            <person name="Bilcke G."/>
        </authorList>
    </citation>
    <scope>NUCLEOTIDE SEQUENCE</scope>
</reference>
<evidence type="ECO:0000313" key="5">
    <source>
        <dbReference type="EMBL" id="CAJ1966722.1"/>
    </source>
</evidence>
<comment type="subcellular location">
    <subcellularLocation>
        <location evidence="1">Nucleus</location>
    </subcellularLocation>
</comment>
<feature type="region of interest" description="Disordered" evidence="4">
    <location>
        <begin position="344"/>
        <end position="390"/>
    </location>
</feature>
<evidence type="ECO:0000256" key="1">
    <source>
        <dbReference type="ARBA" id="ARBA00004123"/>
    </source>
</evidence>
<dbReference type="InterPro" id="IPR019148">
    <property type="entry name" value="Nuclear_protein_DGCR14_ESS-2"/>
</dbReference>
<protein>
    <submittedName>
        <fullName evidence="5">Uncharacterized protein</fullName>
    </submittedName>
</protein>
<dbReference type="EMBL" id="CAKOGP040002313">
    <property type="protein sequence ID" value="CAJ1966722.1"/>
    <property type="molecule type" value="Genomic_DNA"/>
</dbReference>
<feature type="compositionally biased region" description="Low complexity" evidence="4">
    <location>
        <begin position="305"/>
        <end position="314"/>
    </location>
</feature>
<dbReference type="PANTHER" id="PTHR12940:SF0">
    <property type="entry name" value="SPLICING FACTOR ESS-2 HOMOLOG"/>
    <property type="match status" value="1"/>
</dbReference>
<evidence type="ECO:0000313" key="6">
    <source>
        <dbReference type="Proteomes" id="UP001295423"/>
    </source>
</evidence>
<feature type="compositionally biased region" description="Basic and acidic residues" evidence="4">
    <location>
        <begin position="85"/>
        <end position="107"/>
    </location>
</feature>
<feature type="compositionally biased region" description="Low complexity" evidence="4">
    <location>
        <begin position="503"/>
        <end position="537"/>
    </location>
</feature>
<accession>A0AAD2G9L1</accession>
<comment type="similarity">
    <text evidence="2">Belongs to the ESS2 family.</text>
</comment>
<gene>
    <name evidence="5" type="ORF">CYCCA115_LOCUS22305</name>
</gene>
<keyword evidence="6" id="KW-1185">Reference proteome</keyword>
<keyword evidence="3" id="KW-0539">Nucleus</keyword>
<evidence type="ECO:0000256" key="2">
    <source>
        <dbReference type="ARBA" id="ARBA00009072"/>
    </source>
</evidence>
<feature type="region of interest" description="Disordered" evidence="4">
    <location>
        <begin position="85"/>
        <end position="113"/>
    </location>
</feature>
<dbReference type="GO" id="GO:0071013">
    <property type="term" value="C:catalytic step 2 spliceosome"/>
    <property type="evidence" value="ECO:0007669"/>
    <property type="project" value="TreeGrafter"/>
</dbReference>
<feature type="compositionally biased region" description="Polar residues" evidence="4">
    <location>
        <begin position="265"/>
        <end position="291"/>
    </location>
</feature>
<feature type="compositionally biased region" description="Basic and acidic residues" evidence="4">
    <location>
        <begin position="473"/>
        <end position="490"/>
    </location>
</feature>
<feature type="compositionally biased region" description="Low complexity" evidence="4">
    <location>
        <begin position="557"/>
        <end position="579"/>
    </location>
</feature>
<dbReference type="Pfam" id="PF09751">
    <property type="entry name" value="Es2"/>
    <property type="match status" value="1"/>
</dbReference>
<feature type="region of interest" description="Disordered" evidence="4">
    <location>
        <begin position="222"/>
        <end position="314"/>
    </location>
</feature>
<feature type="region of interest" description="Disordered" evidence="4">
    <location>
        <begin position="473"/>
        <end position="600"/>
    </location>
</feature>
<feature type="region of interest" description="Disordered" evidence="4">
    <location>
        <begin position="1"/>
        <end position="34"/>
    </location>
</feature>
<feature type="compositionally biased region" description="Polar residues" evidence="4">
    <location>
        <begin position="1"/>
        <end position="25"/>
    </location>
</feature>
<dbReference type="PANTHER" id="PTHR12940">
    <property type="entry name" value="ES-2 PROTEIN - RELATED"/>
    <property type="match status" value="1"/>
</dbReference>
<proteinExistence type="inferred from homology"/>
<organism evidence="5 6">
    <name type="scientific">Cylindrotheca closterium</name>
    <dbReference type="NCBI Taxonomy" id="2856"/>
    <lineage>
        <taxon>Eukaryota</taxon>
        <taxon>Sar</taxon>
        <taxon>Stramenopiles</taxon>
        <taxon>Ochrophyta</taxon>
        <taxon>Bacillariophyta</taxon>
        <taxon>Bacillariophyceae</taxon>
        <taxon>Bacillariophycidae</taxon>
        <taxon>Bacillariales</taxon>
        <taxon>Bacillariaceae</taxon>
        <taxon>Cylindrotheca</taxon>
    </lineage>
</organism>
<sequence>MSSNSTQPSQLQLQAIRQRNDPQQPKQRRQVLSEEAYTSTLSRIVQRDFFPALTNLQEQSTLLSQRNHYHPHTLARKLHQLQAKHEQEELEKAKQEEESQIELHQDGENEASANGSTELVVADQESGQLIRATARPLHEETLTGFHARATNEDDDEFDKQQKREVQANRQRLESLFLLGRNPNDDATKRLTNGDDFRITSDSTAEDMVNALRKAEQNRIQAAKDESHMASDQFESEPYQPTHHPVPPIRNGLFLPPTPQVHGPRNGNSQTSQQLLTNGENRNGSANQSNLQLAMPPPLPVRKQDTTQQNNTQSSLPKTLLVEYIPKYCLEKKIVPSQTRFPPVRVLPPNADQQTRLFGQTSSALSRYTRGRRPHESDSESDGWSTDASTDLDAPLRPVEIERRIQQAKRVKEHGTYVNMTPVIEPGSGRHRSPITTWGTVAFTPIVVSGSEHIVEVAAEESSNDMTNAYKMAEESGREVAARKAEEDLERRAKRAKTTKKSGKLSSSSSHSKSNKRSNSTLSTAASRFMASRSGSSSRQRDAFASAIRGSYTPKRQSSLLSSSSSTSSKRSKEGSVSGSKRGRTRDHAHNATPLASRSIK</sequence>
<comment type="caution">
    <text evidence="5">The sequence shown here is derived from an EMBL/GenBank/DDBJ whole genome shotgun (WGS) entry which is preliminary data.</text>
</comment>
<name>A0AAD2G9L1_9STRA</name>
<evidence type="ECO:0000256" key="4">
    <source>
        <dbReference type="SAM" id="MobiDB-lite"/>
    </source>
</evidence>
<dbReference type="AlphaFoldDB" id="A0AAD2G9L1"/>
<feature type="compositionally biased region" description="Polar residues" evidence="4">
    <location>
        <begin position="350"/>
        <end position="365"/>
    </location>
</feature>
<evidence type="ECO:0000256" key="3">
    <source>
        <dbReference type="ARBA" id="ARBA00023242"/>
    </source>
</evidence>
<feature type="compositionally biased region" description="Basic residues" evidence="4">
    <location>
        <begin position="491"/>
        <end position="502"/>
    </location>
</feature>
<dbReference type="Proteomes" id="UP001295423">
    <property type="component" value="Unassembled WGS sequence"/>
</dbReference>